<name>A0A1R3U5A7_9HYPH</name>
<accession>A0A1R3U5A7</accession>
<dbReference type="STRING" id="1907666.DSM25559_4829"/>
<dbReference type="AlphaFoldDB" id="A0A1R3U5A7"/>
<sequence>MIMKFTDSQMSGMLIEDADFAEWYVEEFMRKYLPNYYYELSDEGKREMTLNGRNYARMFGVDDPQSQAHFVTLMWQVGPNFFEFPGFREIARDKSLSSRQKIDAFYSVPKEMAIEAITNPDERYWYPYMRETAR</sequence>
<protein>
    <submittedName>
        <fullName evidence="1">Uncharacterized protein</fullName>
    </submittedName>
</protein>
<dbReference type="Proteomes" id="UP000187891">
    <property type="component" value="Unassembled WGS sequence"/>
</dbReference>
<evidence type="ECO:0000313" key="2">
    <source>
        <dbReference type="Proteomes" id="UP000187891"/>
    </source>
</evidence>
<gene>
    <name evidence="1" type="ORF">DSM25559_4829</name>
</gene>
<dbReference type="RefSeq" id="WP_210189440.1">
    <property type="nucleotide sequence ID" value="NZ_FMUE01000019.1"/>
</dbReference>
<evidence type="ECO:0000313" key="1">
    <source>
        <dbReference type="EMBL" id="SCX35159.1"/>
    </source>
</evidence>
<organism evidence="1 2">
    <name type="scientific">Agrobacterium rosae</name>
    <dbReference type="NCBI Taxonomy" id="1972867"/>
    <lineage>
        <taxon>Bacteria</taxon>
        <taxon>Pseudomonadati</taxon>
        <taxon>Pseudomonadota</taxon>
        <taxon>Alphaproteobacteria</taxon>
        <taxon>Hyphomicrobiales</taxon>
        <taxon>Rhizobiaceae</taxon>
        <taxon>Rhizobium/Agrobacterium group</taxon>
        <taxon>Agrobacterium</taxon>
    </lineage>
</organism>
<dbReference type="EMBL" id="FMUE01000019">
    <property type="protein sequence ID" value="SCX35159.1"/>
    <property type="molecule type" value="Genomic_DNA"/>
</dbReference>
<reference evidence="2" key="1">
    <citation type="submission" date="2016-10" db="EMBL/GenBank/DDBJ databases">
        <authorList>
            <person name="Wibberg D."/>
        </authorList>
    </citation>
    <scope>NUCLEOTIDE SEQUENCE [LARGE SCALE GENOMIC DNA]</scope>
</reference>
<proteinExistence type="predicted"/>